<dbReference type="PANTHER" id="PTHR43762">
    <property type="entry name" value="L-GULONOLACTONE OXIDASE"/>
    <property type="match status" value="1"/>
</dbReference>
<feature type="domain" description="FAD-binding PCMH-type" evidence="2">
    <location>
        <begin position="16"/>
        <end position="188"/>
    </location>
</feature>
<protein>
    <submittedName>
        <fullName evidence="3">FAD-linked oxidase</fullName>
    </submittedName>
</protein>
<keyword evidence="4" id="KW-1185">Reference proteome</keyword>
<keyword evidence="1" id="KW-0285">Flavoprotein</keyword>
<dbReference type="PANTHER" id="PTHR43762:SF1">
    <property type="entry name" value="D-ARABINONO-1,4-LACTONE OXIDASE"/>
    <property type="match status" value="1"/>
</dbReference>
<dbReference type="OrthoDB" id="143770at2"/>
<dbReference type="InterPro" id="IPR010031">
    <property type="entry name" value="FAD_lactone_oxidase-like"/>
</dbReference>
<dbReference type="AlphaFoldDB" id="A0A109K343"/>
<dbReference type="InterPro" id="IPR016169">
    <property type="entry name" value="FAD-bd_PCMH_sub2"/>
</dbReference>
<dbReference type="RefSeq" id="WP_062368518.1">
    <property type="nucleotide sequence ID" value="NZ_LNCD01000011.1"/>
</dbReference>
<dbReference type="InterPro" id="IPR036318">
    <property type="entry name" value="FAD-bd_PCMH-like_sf"/>
</dbReference>
<evidence type="ECO:0000313" key="4">
    <source>
        <dbReference type="Proteomes" id="UP000068164"/>
    </source>
</evidence>
<dbReference type="GO" id="GO:0080049">
    <property type="term" value="F:L-gulono-1,4-lactone dehydrogenase activity"/>
    <property type="evidence" value="ECO:0007669"/>
    <property type="project" value="TreeGrafter"/>
</dbReference>
<dbReference type="PROSITE" id="PS51387">
    <property type="entry name" value="FAD_PCMH"/>
    <property type="match status" value="1"/>
</dbReference>
<dbReference type="SUPFAM" id="SSF56176">
    <property type="entry name" value="FAD-binding/transporter-associated domain-like"/>
    <property type="match status" value="1"/>
</dbReference>
<dbReference type="InterPro" id="IPR006094">
    <property type="entry name" value="Oxid_FAD_bind_N"/>
</dbReference>
<gene>
    <name evidence="3" type="ORF">AS026_28350</name>
</gene>
<proteinExistence type="predicted"/>
<evidence type="ECO:0000313" key="3">
    <source>
        <dbReference type="EMBL" id="KWV59564.1"/>
    </source>
</evidence>
<dbReference type="EMBL" id="LNCD01000011">
    <property type="protein sequence ID" value="KWV59564.1"/>
    <property type="molecule type" value="Genomic_DNA"/>
</dbReference>
<dbReference type="Gene3D" id="3.30.465.10">
    <property type="match status" value="1"/>
</dbReference>
<dbReference type="GO" id="GO:0016899">
    <property type="term" value="F:oxidoreductase activity, acting on the CH-OH group of donors, oxygen as acceptor"/>
    <property type="evidence" value="ECO:0007669"/>
    <property type="project" value="InterPro"/>
</dbReference>
<keyword evidence="1" id="KW-0274">FAD</keyword>
<dbReference type="GO" id="GO:0071949">
    <property type="term" value="F:FAD binding"/>
    <property type="evidence" value="ECO:0007669"/>
    <property type="project" value="InterPro"/>
</dbReference>
<organism evidence="3 4">
    <name type="scientific">Rhizobium altiplani</name>
    <dbReference type="NCBI Taxonomy" id="1864509"/>
    <lineage>
        <taxon>Bacteria</taxon>
        <taxon>Pseudomonadati</taxon>
        <taxon>Pseudomonadota</taxon>
        <taxon>Alphaproteobacteria</taxon>
        <taxon>Hyphomicrobiales</taxon>
        <taxon>Rhizobiaceae</taxon>
        <taxon>Rhizobium/Agrobacterium group</taxon>
        <taxon>Rhizobium</taxon>
    </lineage>
</organism>
<name>A0A109K343_9HYPH</name>
<evidence type="ECO:0000256" key="1">
    <source>
        <dbReference type="ARBA" id="ARBA00022827"/>
    </source>
</evidence>
<dbReference type="Pfam" id="PF01565">
    <property type="entry name" value="FAD_binding_4"/>
    <property type="match status" value="1"/>
</dbReference>
<comment type="caution">
    <text evidence="3">The sequence shown here is derived from an EMBL/GenBank/DDBJ whole genome shotgun (WGS) entry which is preliminary data.</text>
</comment>
<accession>A0A109K343</accession>
<evidence type="ECO:0000259" key="2">
    <source>
        <dbReference type="PROSITE" id="PS51387"/>
    </source>
</evidence>
<dbReference type="Proteomes" id="UP000068164">
    <property type="component" value="Unassembled WGS sequence"/>
</dbReference>
<reference evidence="3 4" key="1">
    <citation type="submission" date="2015-11" db="EMBL/GenBank/DDBJ databases">
        <title>Draft Genome Sequence of the Strain BR 10423 (Rhizobium sp.) isolated from nodules of Mimosa pudica.</title>
        <authorList>
            <person name="Barauna A.C."/>
            <person name="Zilli J.E."/>
            <person name="Simoes-Araujo J.L."/>
            <person name="Reis V.M."/>
            <person name="James E.K."/>
            <person name="Reis F.B.Jr."/>
            <person name="Rouws L.F."/>
            <person name="Passos S.R."/>
            <person name="Gois S.R."/>
        </authorList>
    </citation>
    <scope>NUCLEOTIDE SEQUENCE [LARGE SCALE GENOMIC DNA]</scope>
    <source>
        <strain evidence="3 4">BR10423</strain>
    </source>
</reference>
<dbReference type="InterPro" id="IPR016166">
    <property type="entry name" value="FAD-bd_PCMH"/>
</dbReference>
<sequence>MIQFSTSDEIRSWGGVIRAPHKVARPTWQDDLPEALIAARKDDLPILATGLRRSYGDTCLNPDGALLDMTSVDRAIFFDPDRLLLRAEAGISFDVLLQMLVRKGFFLPVTPGTRFVTLGGAIANDVHGKNHHAAGTLGRWVRRIGLLRSDGSQLELTPQDNTGLFSATIGGLGLTGIITWAEIEVMHIDSAMMDIENVPFANLDEFFHVSRESEDVFDYTVSWIDCLAKGKDLGRGLFTRGNHAQKGARLPSRADPKLNMPLNFPGFILNRLSIGAFNRLYHWNGSRKAGRGTVPIHPFFYPLDAIGHWYRMYGRRGMYQYQSAVPPENERDATKAMLETISSAGEGSFLAVLKTFGSKPSPGMLSFPRPGTTLALDFPNRGASTLQLMDRLDAIVREAGGRLYPAKDGRMTVDMFRSGFPQWRDFAKYVDPNFQSHFWKRIAQ</sequence>